<dbReference type="EMBL" id="KN831954">
    <property type="protein sequence ID" value="KIO09511.1"/>
    <property type="molecule type" value="Genomic_DNA"/>
</dbReference>
<protein>
    <submittedName>
        <fullName evidence="2">Uncharacterized protein</fullName>
    </submittedName>
</protein>
<dbReference type="HOGENOM" id="CLU_2074117_0_0_1"/>
<name>A0A0C3PLB6_PISTI</name>
<dbReference type="AlphaFoldDB" id="A0A0C3PLB6"/>
<feature type="chain" id="PRO_5002168024" evidence="1">
    <location>
        <begin position="19"/>
        <end position="118"/>
    </location>
</feature>
<evidence type="ECO:0000313" key="2">
    <source>
        <dbReference type="EMBL" id="KIO09511.1"/>
    </source>
</evidence>
<organism evidence="2 3">
    <name type="scientific">Pisolithus tinctorius Marx 270</name>
    <dbReference type="NCBI Taxonomy" id="870435"/>
    <lineage>
        <taxon>Eukaryota</taxon>
        <taxon>Fungi</taxon>
        <taxon>Dikarya</taxon>
        <taxon>Basidiomycota</taxon>
        <taxon>Agaricomycotina</taxon>
        <taxon>Agaricomycetes</taxon>
        <taxon>Agaricomycetidae</taxon>
        <taxon>Boletales</taxon>
        <taxon>Sclerodermatineae</taxon>
        <taxon>Pisolithaceae</taxon>
        <taxon>Pisolithus</taxon>
    </lineage>
</organism>
<reference evidence="3" key="2">
    <citation type="submission" date="2015-01" db="EMBL/GenBank/DDBJ databases">
        <title>Evolutionary Origins and Diversification of the Mycorrhizal Mutualists.</title>
        <authorList>
            <consortium name="DOE Joint Genome Institute"/>
            <consortium name="Mycorrhizal Genomics Consortium"/>
            <person name="Kohler A."/>
            <person name="Kuo A."/>
            <person name="Nagy L.G."/>
            <person name="Floudas D."/>
            <person name="Copeland A."/>
            <person name="Barry K.W."/>
            <person name="Cichocki N."/>
            <person name="Veneault-Fourrey C."/>
            <person name="LaButti K."/>
            <person name="Lindquist E.A."/>
            <person name="Lipzen A."/>
            <person name="Lundell T."/>
            <person name="Morin E."/>
            <person name="Murat C."/>
            <person name="Riley R."/>
            <person name="Ohm R."/>
            <person name="Sun H."/>
            <person name="Tunlid A."/>
            <person name="Henrissat B."/>
            <person name="Grigoriev I.V."/>
            <person name="Hibbett D.S."/>
            <person name="Martin F."/>
        </authorList>
    </citation>
    <scope>NUCLEOTIDE SEQUENCE [LARGE SCALE GENOMIC DNA]</scope>
    <source>
        <strain evidence="3">Marx 270</strain>
    </source>
</reference>
<reference evidence="2 3" key="1">
    <citation type="submission" date="2014-04" db="EMBL/GenBank/DDBJ databases">
        <authorList>
            <consortium name="DOE Joint Genome Institute"/>
            <person name="Kuo A."/>
            <person name="Kohler A."/>
            <person name="Costa M.D."/>
            <person name="Nagy L.G."/>
            <person name="Floudas D."/>
            <person name="Copeland A."/>
            <person name="Barry K.W."/>
            <person name="Cichocki N."/>
            <person name="Veneault-Fourrey C."/>
            <person name="LaButti K."/>
            <person name="Lindquist E.A."/>
            <person name="Lipzen A."/>
            <person name="Lundell T."/>
            <person name="Morin E."/>
            <person name="Murat C."/>
            <person name="Sun H."/>
            <person name="Tunlid A."/>
            <person name="Henrissat B."/>
            <person name="Grigoriev I.V."/>
            <person name="Hibbett D.S."/>
            <person name="Martin F."/>
            <person name="Nordberg H.P."/>
            <person name="Cantor M.N."/>
            <person name="Hua S.X."/>
        </authorList>
    </citation>
    <scope>NUCLEOTIDE SEQUENCE [LARGE SCALE GENOMIC DNA]</scope>
    <source>
        <strain evidence="2 3">Marx 270</strain>
    </source>
</reference>
<feature type="signal peptide" evidence="1">
    <location>
        <begin position="1"/>
        <end position="18"/>
    </location>
</feature>
<keyword evidence="3" id="KW-1185">Reference proteome</keyword>
<keyword evidence="1" id="KW-0732">Signal</keyword>
<sequence>MKRPGLSWLIISVPLPLADVPSSPELDTVIEIRINAGIRLPNGSATDLMSRQRETYSWQFLYLRYPRTVELVTYLNAHARRPGITSYWPILHGSGDGNCCHPILRKPALASKGVQTGG</sequence>
<dbReference type="InParanoid" id="A0A0C3PLB6"/>
<evidence type="ECO:0000313" key="3">
    <source>
        <dbReference type="Proteomes" id="UP000054217"/>
    </source>
</evidence>
<accession>A0A0C3PLB6</accession>
<evidence type="ECO:0000256" key="1">
    <source>
        <dbReference type="SAM" id="SignalP"/>
    </source>
</evidence>
<proteinExistence type="predicted"/>
<gene>
    <name evidence="2" type="ORF">M404DRAFT_7880</name>
</gene>
<dbReference type="Proteomes" id="UP000054217">
    <property type="component" value="Unassembled WGS sequence"/>
</dbReference>